<dbReference type="Gene3D" id="3.40.640.10">
    <property type="entry name" value="Type I PLP-dependent aspartate aminotransferase-like (Major domain)"/>
    <property type="match status" value="1"/>
</dbReference>
<dbReference type="GO" id="GO:0009102">
    <property type="term" value="P:biotin biosynthetic process"/>
    <property type="evidence" value="ECO:0007669"/>
    <property type="project" value="TreeGrafter"/>
</dbReference>
<evidence type="ECO:0000313" key="6">
    <source>
        <dbReference type="EMBL" id="MDE4166290.1"/>
    </source>
</evidence>
<dbReference type="PANTHER" id="PTHR13693:SF100">
    <property type="entry name" value="8-AMINO-7-OXONONANOATE SYNTHASE"/>
    <property type="match status" value="1"/>
</dbReference>
<gene>
    <name evidence="5" type="primary">bioF</name>
    <name evidence="5" type="ORF">JL2886_03462</name>
    <name evidence="6" type="ORF">PXK24_11350</name>
</gene>
<dbReference type="GO" id="GO:0030170">
    <property type="term" value="F:pyridoxal phosphate binding"/>
    <property type="evidence" value="ECO:0007669"/>
    <property type="project" value="InterPro"/>
</dbReference>
<dbReference type="EMBL" id="CP015124">
    <property type="protein sequence ID" value="ANP38339.1"/>
    <property type="molecule type" value="Genomic_DNA"/>
</dbReference>
<evidence type="ECO:0000256" key="2">
    <source>
        <dbReference type="ARBA" id="ARBA00022679"/>
    </source>
</evidence>
<keyword evidence="7" id="KW-1185">Reference proteome</keyword>
<organism evidence="5 7">
    <name type="scientific">Phaeobacter gallaeciensis</name>
    <dbReference type="NCBI Taxonomy" id="60890"/>
    <lineage>
        <taxon>Bacteria</taxon>
        <taxon>Pseudomonadati</taxon>
        <taxon>Pseudomonadota</taxon>
        <taxon>Alphaproteobacteria</taxon>
        <taxon>Rhodobacterales</taxon>
        <taxon>Roseobacteraceae</taxon>
        <taxon>Phaeobacter</taxon>
    </lineage>
</organism>
<dbReference type="InterPro" id="IPR050087">
    <property type="entry name" value="AON_synthase_class-II"/>
</dbReference>
<dbReference type="Proteomes" id="UP001218364">
    <property type="component" value="Unassembled WGS sequence"/>
</dbReference>
<name>A0A1B0ZW01_9RHOB</name>
<dbReference type="InterPro" id="IPR015424">
    <property type="entry name" value="PyrdxlP-dep_Trfase"/>
</dbReference>
<reference evidence="5 7" key="1">
    <citation type="submission" date="2016-04" db="EMBL/GenBank/DDBJ databases">
        <authorList>
            <person name="Evans L.H."/>
            <person name="Alamgir A."/>
            <person name="Owens N."/>
            <person name="Weber N.D."/>
            <person name="Virtaneva K."/>
            <person name="Barbian K."/>
            <person name="Babar A."/>
            <person name="Rosenke K."/>
        </authorList>
    </citation>
    <scope>NUCLEOTIDE SEQUENCE [LARGE SCALE GENOMIC DNA]</scope>
    <source>
        <strain evidence="5 7">JL2886</strain>
    </source>
</reference>
<dbReference type="SUPFAM" id="SSF53383">
    <property type="entry name" value="PLP-dependent transferases"/>
    <property type="match status" value="1"/>
</dbReference>
<comment type="cofactor">
    <cofactor evidence="1">
        <name>pyridoxal 5'-phosphate</name>
        <dbReference type="ChEBI" id="CHEBI:597326"/>
    </cofactor>
</comment>
<evidence type="ECO:0000313" key="8">
    <source>
        <dbReference type="Proteomes" id="UP001218364"/>
    </source>
</evidence>
<dbReference type="PANTHER" id="PTHR13693">
    <property type="entry name" value="CLASS II AMINOTRANSFERASE/8-AMINO-7-OXONONANOATE SYNTHASE"/>
    <property type="match status" value="1"/>
</dbReference>
<feature type="domain" description="Aminotransferase class I/classII large" evidence="4">
    <location>
        <begin position="43"/>
        <end position="371"/>
    </location>
</feature>
<dbReference type="InterPro" id="IPR004839">
    <property type="entry name" value="Aminotransferase_I/II_large"/>
</dbReference>
<evidence type="ECO:0000256" key="1">
    <source>
        <dbReference type="ARBA" id="ARBA00001933"/>
    </source>
</evidence>
<keyword evidence="2" id="KW-0808">Transferase</keyword>
<dbReference type="Gene3D" id="3.90.1150.10">
    <property type="entry name" value="Aspartate Aminotransferase, domain 1"/>
    <property type="match status" value="1"/>
</dbReference>
<protein>
    <submittedName>
        <fullName evidence="5">8-amino-7-oxononanoate synthase</fullName>
    </submittedName>
</protein>
<evidence type="ECO:0000256" key="3">
    <source>
        <dbReference type="ARBA" id="ARBA00022898"/>
    </source>
</evidence>
<dbReference type="AlphaFoldDB" id="A0A1B0ZW01"/>
<dbReference type="InterPro" id="IPR015421">
    <property type="entry name" value="PyrdxlP-dep_Trfase_major"/>
</dbReference>
<dbReference type="Proteomes" id="UP000092565">
    <property type="component" value="Chromosome"/>
</dbReference>
<evidence type="ECO:0000259" key="4">
    <source>
        <dbReference type="Pfam" id="PF00155"/>
    </source>
</evidence>
<evidence type="ECO:0000313" key="7">
    <source>
        <dbReference type="Proteomes" id="UP000092565"/>
    </source>
</evidence>
<dbReference type="OrthoDB" id="9807157at2"/>
<sequence>MNIAAADPTADPAAALFPRQQALLTSLADQDRYRRLIPRAGHDFSSNDYLGLAASDEMRAAAMAALQRGVPVGAGGSRLLRGNDSEHHQLEEEAAAFFGSEAALFMGGGFNANVAIFATLPQRGDLVLYDDLIHASVREGMRLGRAETQNFAHNDVADAARVISDWRAAGGIGQVWIAVEAVYSMDGDLAPLTELMALADASGGVLVVDEAHATGLFGPQGRGLAHDIAHRPNVISLHTCGKALGASGALICAPKVLIDMLINKGRIFIFATAPSPLNAALVRASLALLQQDASRIDRAWEVIDHAHAEAARLCGLTGFACQILPVITGGDARTMQLASDLQALGYDIRGIRPPTVPAGTSRLRVSITLNTSKSVVTEMFTDLAQVLERRP</sequence>
<dbReference type="GO" id="GO:0008710">
    <property type="term" value="F:8-amino-7-oxononanoate synthase activity"/>
    <property type="evidence" value="ECO:0007669"/>
    <property type="project" value="TreeGrafter"/>
</dbReference>
<accession>A0A1B0ZW01</accession>
<dbReference type="EMBL" id="JARCJK010000005">
    <property type="protein sequence ID" value="MDE4166290.1"/>
    <property type="molecule type" value="Genomic_DNA"/>
</dbReference>
<dbReference type="PATRIC" id="fig|60890.4.peg.3374"/>
<dbReference type="RefSeq" id="WP_065273010.1">
    <property type="nucleotide sequence ID" value="NZ_CP015124.1"/>
</dbReference>
<dbReference type="Pfam" id="PF00155">
    <property type="entry name" value="Aminotran_1_2"/>
    <property type="match status" value="1"/>
</dbReference>
<dbReference type="InterPro" id="IPR015422">
    <property type="entry name" value="PyrdxlP-dep_Trfase_small"/>
</dbReference>
<evidence type="ECO:0000313" key="5">
    <source>
        <dbReference type="EMBL" id="ANP38339.1"/>
    </source>
</evidence>
<keyword evidence="3" id="KW-0663">Pyridoxal phosphate</keyword>
<reference evidence="6 8" key="2">
    <citation type="submission" date="2023-02" db="EMBL/GenBank/DDBJ databases">
        <title>Population genomics of bacteria associated with diatom.</title>
        <authorList>
            <person name="Xie J."/>
            <person name="Wang H."/>
        </authorList>
    </citation>
    <scope>NUCLEOTIDE SEQUENCE [LARGE SCALE GENOMIC DNA]</scope>
    <source>
        <strain evidence="6 8">PT47_8</strain>
    </source>
</reference>
<proteinExistence type="predicted"/>